<dbReference type="InterPro" id="IPR013373">
    <property type="entry name" value="Flagellin/pilin_N_arc"/>
</dbReference>
<protein>
    <submittedName>
        <fullName evidence="3">Type IV pilin N-terminal domain-containing protein</fullName>
    </submittedName>
</protein>
<accession>A0ABD5SQI9</accession>
<dbReference type="NCBIfam" id="TIGR02537">
    <property type="entry name" value="arch_flag_Nterm"/>
    <property type="match status" value="1"/>
</dbReference>
<evidence type="ECO:0000313" key="4">
    <source>
        <dbReference type="Proteomes" id="UP001596383"/>
    </source>
</evidence>
<dbReference type="AlphaFoldDB" id="A0ABD5SQI9"/>
<dbReference type="InterPro" id="IPR012859">
    <property type="entry name" value="Pilin_N_archaeal"/>
</dbReference>
<gene>
    <name evidence="3" type="ORF">ACFQE6_21545</name>
</gene>
<evidence type="ECO:0000313" key="3">
    <source>
        <dbReference type="EMBL" id="MFC6767476.1"/>
    </source>
</evidence>
<dbReference type="Pfam" id="PF07790">
    <property type="entry name" value="Pilin_N"/>
    <property type="match status" value="1"/>
</dbReference>
<keyword evidence="4" id="KW-1185">Reference proteome</keyword>
<comment type="caution">
    <text evidence="3">The sequence shown here is derived from an EMBL/GenBank/DDBJ whole genome shotgun (WGS) entry which is preliminary data.</text>
</comment>
<name>A0ABD5SQI9_9EURY</name>
<keyword evidence="1" id="KW-0812">Transmembrane</keyword>
<feature type="domain" description="Archaeal Type IV pilin N-terminal" evidence="2">
    <location>
        <begin position="18"/>
        <end position="80"/>
    </location>
</feature>
<organism evidence="3 4">
    <name type="scientific">Natrinema soli</name>
    <dbReference type="NCBI Taxonomy" id="1930624"/>
    <lineage>
        <taxon>Archaea</taxon>
        <taxon>Methanobacteriati</taxon>
        <taxon>Methanobacteriota</taxon>
        <taxon>Stenosarchaea group</taxon>
        <taxon>Halobacteria</taxon>
        <taxon>Halobacteriales</taxon>
        <taxon>Natrialbaceae</taxon>
        <taxon>Natrinema</taxon>
    </lineage>
</organism>
<dbReference type="RefSeq" id="WP_273740361.1">
    <property type="nucleotide sequence ID" value="NZ_JAQIVI010000382.1"/>
</dbReference>
<sequence length="146" mass="15064">MIDGKSVRQKLIGSDDERAVSPVIGVILMVAITVILAAVIAAFVLDMGDNMGDEQVNAVVDVDVYEDGSGNEIEVSLTENSNADSFVVRGDVGSEQSLSLNEVGDSDTVSGSALSSDSGTVRIVAQTDGGAESMIKEVDFSGMDSS</sequence>
<dbReference type="Proteomes" id="UP001596383">
    <property type="component" value="Unassembled WGS sequence"/>
</dbReference>
<feature type="transmembrane region" description="Helical" evidence="1">
    <location>
        <begin position="20"/>
        <end position="45"/>
    </location>
</feature>
<evidence type="ECO:0000256" key="1">
    <source>
        <dbReference type="SAM" id="Phobius"/>
    </source>
</evidence>
<dbReference type="EMBL" id="JBHSWV010000382">
    <property type="protein sequence ID" value="MFC6767476.1"/>
    <property type="molecule type" value="Genomic_DNA"/>
</dbReference>
<keyword evidence="1" id="KW-1133">Transmembrane helix</keyword>
<proteinExistence type="predicted"/>
<evidence type="ECO:0000259" key="2">
    <source>
        <dbReference type="Pfam" id="PF07790"/>
    </source>
</evidence>
<reference evidence="3 4" key="1">
    <citation type="journal article" date="2019" name="Int. J. Syst. Evol. Microbiol.">
        <title>The Global Catalogue of Microorganisms (GCM) 10K type strain sequencing project: providing services to taxonomists for standard genome sequencing and annotation.</title>
        <authorList>
            <consortium name="The Broad Institute Genomics Platform"/>
            <consortium name="The Broad Institute Genome Sequencing Center for Infectious Disease"/>
            <person name="Wu L."/>
            <person name="Ma J."/>
        </authorList>
    </citation>
    <scope>NUCLEOTIDE SEQUENCE [LARGE SCALE GENOMIC DNA]</scope>
    <source>
        <strain evidence="3 4">LMG 29247</strain>
    </source>
</reference>
<keyword evidence="1" id="KW-0472">Membrane</keyword>